<comment type="caution">
    <text evidence="1">The sequence shown here is derived from an EMBL/GenBank/DDBJ whole genome shotgun (WGS) entry which is preliminary data.</text>
</comment>
<keyword evidence="2" id="KW-1185">Reference proteome</keyword>
<dbReference type="SUPFAM" id="SSF52833">
    <property type="entry name" value="Thioredoxin-like"/>
    <property type="match status" value="1"/>
</dbReference>
<dbReference type="OrthoDB" id="9813770at2"/>
<dbReference type="Proteomes" id="UP000321926">
    <property type="component" value="Unassembled WGS sequence"/>
</dbReference>
<proteinExistence type="predicted"/>
<accession>A0A5C8IVK7</accession>
<dbReference type="EMBL" id="VRTY01000133">
    <property type="protein sequence ID" value="TXK25021.1"/>
    <property type="molecule type" value="Genomic_DNA"/>
</dbReference>
<dbReference type="Gene3D" id="1.10.472.60">
    <property type="entry name" value="putative protein disulfide isomerase domain"/>
    <property type="match status" value="1"/>
</dbReference>
<dbReference type="PANTHER" id="PTHR13887:SF54">
    <property type="entry name" value="DSBA FAMILY PROTEIN"/>
    <property type="match status" value="1"/>
</dbReference>
<evidence type="ECO:0000313" key="1">
    <source>
        <dbReference type="EMBL" id="TXK25021.1"/>
    </source>
</evidence>
<dbReference type="PANTHER" id="PTHR13887">
    <property type="entry name" value="GLUTATHIONE S-TRANSFERASE KAPPA"/>
    <property type="match status" value="1"/>
</dbReference>
<dbReference type="RefSeq" id="WP_147923944.1">
    <property type="nucleotide sequence ID" value="NZ_VRTY01000133.1"/>
</dbReference>
<dbReference type="Pfam" id="PF13743">
    <property type="entry name" value="Thioredoxin_5"/>
    <property type="match status" value="1"/>
</dbReference>
<evidence type="ECO:0000313" key="2">
    <source>
        <dbReference type="Proteomes" id="UP000321926"/>
    </source>
</evidence>
<dbReference type="Gene3D" id="3.40.30.10">
    <property type="entry name" value="Glutaredoxin"/>
    <property type="match status" value="1"/>
</dbReference>
<sequence>MEKNELLETPHLIYVMDPMCTWCYGFAPVIKRLRDEYQEKLKLKVVVGGLRPGATTPLQADTPDNVQEHWQEVADTSGQAFNFGFFERKDFIYNTEPACRAIVAMRYLAPAHEFEMASEIQQAFYKLNQDVTNPAVLAAIASQFGVTEETFMENFLDAALLEKTQQDFMIARQLRAIAFPSLYLLNDKKISLISRGYKTYEAVKSRLAEALHDPLEK</sequence>
<gene>
    <name evidence="1" type="ORF">FVR03_22050</name>
</gene>
<name>A0A5C8IVK7_9BACT</name>
<dbReference type="AlphaFoldDB" id="A0A5C8IVK7"/>
<dbReference type="CDD" id="cd03025">
    <property type="entry name" value="DsbA_FrnE_like"/>
    <property type="match status" value="1"/>
</dbReference>
<dbReference type="InterPro" id="IPR036249">
    <property type="entry name" value="Thioredoxin-like_sf"/>
</dbReference>
<reference evidence="1 2" key="1">
    <citation type="submission" date="2019-08" db="EMBL/GenBank/DDBJ databases">
        <authorList>
            <person name="Shi S."/>
        </authorList>
    </citation>
    <scope>NUCLEOTIDE SEQUENCE [LARGE SCALE GENOMIC DNA]</scope>
    <source>
        <strain evidence="1 2">GY10130</strain>
    </source>
</reference>
<protein>
    <submittedName>
        <fullName evidence="1">DsbA family protein</fullName>
    </submittedName>
</protein>
<organism evidence="1 2">
    <name type="scientific">Pontibacter qinzhouensis</name>
    <dbReference type="NCBI Taxonomy" id="2603253"/>
    <lineage>
        <taxon>Bacteria</taxon>
        <taxon>Pseudomonadati</taxon>
        <taxon>Bacteroidota</taxon>
        <taxon>Cytophagia</taxon>
        <taxon>Cytophagales</taxon>
        <taxon>Hymenobacteraceae</taxon>
        <taxon>Pontibacter</taxon>
    </lineage>
</organism>